<feature type="domain" description="HTH tetR-type" evidence="5">
    <location>
        <begin position="1"/>
        <end position="47"/>
    </location>
</feature>
<dbReference type="SUPFAM" id="SSF48498">
    <property type="entry name" value="Tetracyclin repressor-like, C-terminal domain"/>
    <property type="match status" value="1"/>
</dbReference>
<evidence type="ECO:0000313" key="6">
    <source>
        <dbReference type="EMBL" id="TQF69270.1"/>
    </source>
</evidence>
<dbReference type="Proteomes" id="UP000316256">
    <property type="component" value="Unassembled WGS sequence"/>
</dbReference>
<evidence type="ECO:0000256" key="1">
    <source>
        <dbReference type="ARBA" id="ARBA00023015"/>
    </source>
</evidence>
<evidence type="ECO:0000259" key="5">
    <source>
        <dbReference type="PROSITE" id="PS50977"/>
    </source>
</evidence>
<dbReference type="InterPro" id="IPR050109">
    <property type="entry name" value="HTH-type_TetR-like_transc_reg"/>
</dbReference>
<dbReference type="SUPFAM" id="SSF46689">
    <property type="entry name" value="Homeodomain-like"/>
    <property type="match status" value="1"/>
</dbReference>
<gene>
    <name evidence="6" type="ORF">FK531_11045</name>
</gene>
<name>A0A541BAB8_9NOCA</name>
<dbReference type="EMBL" id="VIGH01000004">
    <property type="protein sequence ID" value="TQF69270.1"/>
    <property type="molecule type" value="Genomic_DNA"/>
</dbReference>
<dbReference type="GO" id="GO:0003700">
    <property type="term" value="F:DNA-binding transcription factor activity"/>
    <property type="evidence" value="ECO:0007669"/>
    <property type="project" value="TreeGrafter"/>
</dbReference>
<dbReference type="Gene3D" id="1.10.357.10">
    <property type="entry name" value="Tetracycline Repressor, domain 2"/>
    <property type="match status" value="1"/>
</dbReference>
<feature type="DNA-binding region" description="H-T-H motif" evidence="4">
    <location>
        <begin position="10"/>
        <end position="29"/>
    </location>
</feature>
<comment type="caution">
    <text evidence="6">The sequence shown here is derived from an EMBL/GenBank/DDBJ whole genome shotgun (WGS) entry which is preliminary data.</text>
</comment>
<evidence type="ECO:0000256" key="4">
    <source>
        <dbReference type="PROSITE-ProRule" id="PRU00335"/>
    </source>
</evidence>
<evidence type="ECO:0000256" key="2">
    <source>
        <dbReference type="ARBA" id="ARBA00023125"/>
    </source>
</evidence>
<dbReference type="InterPro" id="IPR001647">
    <property type="entry name" value="HTH_TetR"/>
</dbReference>
<proteinExistence type="predicted"/>
<keyword evidence="7" id="KW-1185">Reference proteome</keyword>
<sequence length="159" mass="17058">MMRTAGMEVSIEEIAATAGVGPSTFYRHFPSKDALLAALLEELGAGAREIAEQASRLPDPWQAFAFVFSNGCVLDPDDLLMFDQIARVSRELGEQAESETASIVTVQVTRAQRAGVLRGDVDATDVAALMRAADGGTPEQRERRVKVLLQGLRPASDLG</sequence>
<dbReference type="InterPro" id="IPR036271">
    <property type="entry name" value="Tet_transcr_reg_TetR-rel_C_sf"/>
</dbReference>
<dbReference type="OrthoDB" id="9795011at2"/>
<dbReference type="PANTHER" id="PTHR30055">
    <property type="entry name" value="HTH-TYPE TRANSCRIPTIONAL REGULATOR RUTR"/>
    <property type="match status" value="1"/>
</dbReference>
<organism evidence="6 7">
    <name type="scientific">Rhodococcus spelaei</name>
    <dbReference type="NCBI Taxonomy" id="2546320"/>
    <lineage>
        <taxon>Bacteria</taxon>
        <taxon>Bacillati</taxon>
        <taxon>Actinomycetota</taxon>
        <taxon>Actinomycetes</taxon>
        <taxon>Mycobacteriales</taxon>
        <taxon>Nocardiaceae</taxon>
        <taxon>Rhodococcus</taxon>
    </lineage>
</organism>
<dbReference type="PANTHER" id="PTHR30055:SF234">
    <property type="entry name" value="HTH-TYPE TRANSCRIPTIONAL REGULATOR BETI"/>
    <property type="match status" value="1"/>
</dbReference>
<reference evidence="6 7" key="1">
    <citation type="submission" date="2019-06" db="EMBL/GenBank/DDBJ databases">
        <title>Rhodococcus spaelei sp. nov., isolated from a cave.</title>
        <authorList>
            <person name="Lee S.D."/>
        </authorList>
    </citation>
    <scope>NUCLEOTIDE SEQUENCE [LARGE SCALE GENOMIC DNA]</scope>
    <source>
        <strain evidence="6 7">C9-5</strain>
    </source>
</reference>
<dbReference type="InterPro" id="IPR049445">
    <property type="entry name" value="TetR_SbtR-like_C"/>
</dbReference>
<dbReference type="Pfam" id="PF00440">
    <property type="entry name" value="TetR_N"/>
    <property type="match status" value="1"/>
</dbReference>
<keyword evidence="2 4" id="KW-0238">DNA-binding</keyword>
<dbReference type="PROSITE" id="PS50977">
    <property type="entry name" value="HTH_TETR_2"/>
    <property type="match status" value="1"/>
</dbReference>
<protein>
    <submittedName>
        <fullName evidence="6">TetR/AcrR family transcriptional regulator</fullName>
    </submittedName>
</protein>
<keyword evidence="1" id="KW-0805">Transcription regulation</keyword>
<dbReference type="GO" id="GO:0000976">
    <property type="term" value="F:transcription cis-regulatory region binding"/>
    <property type="evidence" value="ECO:0007669"/>
    <property type="project" value="TreeGrafter"/>
</dbReference>
<evidence type="ECO:0000256" key="3">
    <source>
        <dbReference type="ARBA" id="ARBA00023163"/>
    </source>
</evidence>
<evidence type="ECO:0000313" key="7">
    <source>
        <dbReference type="Proteomes" id="UP000316256"/>
    </source>
</evidence>
<dbReference type="Pfam" id="PF21597">
    <property type="entry name" value="TetR_C_43"/>
    <property type="match status" value="1"/>
</dbReference>
<dbReference type="AlphaFoldDB" id="A0A541BAB8"/>
<accession>A0A541BAB8</accession>
<dbReference type="InterPro" id="IPR009057">
    <property type="entry name" value="Homeodomain-like_sf"/>
</dbReference>
<keyword evidence="3" id="KW-0804">Transcription</keyword>